<dbReference type="EMBL" id="BLKG01000082">
    <property type="protein sequence ID" value="GFF92438.1"/>
    <property type="molecule type" value="Genomic_DNA"/>
</dbReference>
<evidence type="ECO:0000313" key="1">
    <source>
        <dbReference type="EMBL" id="GFF92438.1"/>
    </source>
</evidence>
<accession>A0ABQ1B2B9</accession>
<reference evidence="1 2" key="1">
    <citation type="submission" date="2020-01" db="EMBL/GenBank/DDBJ databases">
        <title>Draft genome sequence of Aspergillus udagawae IFM 53868.</title>
        <authorList>
            <person name="Takahashi H."/>
            <person name="Yaguchi T."/>
        </authorList>
    </citation>
    <scope>NUCLEOTIDE SEQUENCE [LARGE SCALE GENOMIC DNA]</scope>
    <source>
        <strain evidence="1 2">IFM 53868</strain>
    </source>
</reference>
<proteinExistence type="predicted"/>
<sequence length="122" mass="13753">MTVDWVVARLSYLPPLIKVHPIFAPEKLRKAASSPPLPGQIQDPAPPIEVDGSFSIASDGEDMIWILHGIQRGTSGIPHDWFATSMRDIQTYQGPRYAYWNGFKQLRMTSIYLITLTMIVPE</sequence>
<name>A0ABQ1B2B9_9EURO</name>
<protein>
    <submittedName>
        <fullName evidence="1">Retrovirus polyprotein, putative</fullName>
    </submittedName>
</protein>
<keyword evidence="2" id="KW-1185">Reference proteome</keyword>
<comment type="caution">
    <text evidence="1">The sequence shown here is derived from an EMBL/GenBank/DDBJ whole genome shotgun (WGS) entry which is preliminary data.</text>
</comment>
<organism evidence="1 2">
    <name type="scientific">Aspergillus udagawae</name>
    <dbReference type="NCBI Taxonomy" id="91492"/>
    <lineage>
        <taxon>Eukaryota</taxon>
        <taxon>Fungi</taxon>
        <taxon>Dikarya</taxon>
        <taxon>Ascomycota</taxon>
        <taxon>Pezizomycotina</taxon>
        <taxon>Eurotiomycetes</taxon>
        <taxon>Eurotiomycetidae</taxon>
        <taxon>Eurotiales</taxon>
        <taxon>Aspergillaceae</taxon>
        <taxon>Aspergillus</taxon>
        <taxon>Aspergillus subgen. Fumigati</taxon>
    </lineage>
</organism>
<gene>
    <name evidence="1" type="ORF">IFM53868_06843</name>
</gene>
<evidence type="ECO:0000313" key="2">
    <source>
        <dbReference type="Proteomes" id="UP000465266"/>
    </source>
</evidence>
<dbReference type="Proteomes" id="UP000465266">
    <property type="component" value="Unassembled WGS sequence"/>
</dbReference>